<accession>A0A1F6D8L1</accession>
<sequence>MANLIFQKIKKGCTSIYSILEACQYSSRSAGNDSLAYAKTVSGLIGVGINDKMDVNNSVQMGKLITAMAYVEAGRKNGLGFNVDQLAQGLAYAYGQDALPAGTPGFVPGVGPFVYSGDLSRIPEVSPGMISPFSGQVIGVSAVQGAHPSTGASPNSVPTAVPGDVNVETNLTPASGGPSAASLVTQSASVRIGRPILVAWSSVNMRTDTPCHLNVHYADNTEETVGDSNAGTKSIRVSPSASAGTATFRLQCNPISGAPVEKTVSFDIQ</sequence>
<proteinExistence type="predicted"/>
<name>A0A1F6D8L1_9BACT</name>
<organism evidence="1 2">
    <name type="scientific">Candidatus Kaiserbacteria bacterium RIFCSPHIGHO2_01_FULL_56_24</name>
    <dbReference type="NCBI Taxonomy" id="1798487"/>
    <lineage>
        <taxon>Bacteria</taxon>
        <taxon>Candidatus Kaiseribacteriota</taxon>
    </lineage>
</organism>
<dbReference type="Proteomes" id="UP000176377">
    <property type="component" value="Unassembled WGS sequence"/>
</dbReference>
<protein>
    <submittedName>
        <fullName evidence="1">Uncharacterized protein</fullName>
    </submittedName>
</protein>
<gene>
    <name evidence="1" type="ORF">A2765_05035</name>
</gene>
<dbReference type="EMBL" id="MFLA01000045">
    <property type="protein sequence ID" value="OGG57768.1"/>
    <property type="molecule type" value="Genomic_DNA"/>
</dbReference>
<evidence type="ECO:0000313" key="2">
    <source>
        <dbReference type="Proteomes" id="UP000176377"/>
    </source>
</evidence>
<reference evidence="1 2" key="1">
    <citation type="journal article" date="2016" name="Nat. Commun.">
        <title>Thousands of microbial genomes shed light on interconnected biogeochemical processes in an aquifer system.</title>
        <authorList>
            <person name="Anantharaman K."/>
            <person name="Brown C.T."/>
            <person name="Hug L.A."/>
            <person name="Sharon I."/>
            <person name="Castelle C.J."/>
            <person name="Probst A.J."/>
            <person name="Thomas B.C."/>
            <person name="Singh A."/>
            <person name="Wilkins M.J."/>
            <person name="Karaoz U."/>
            <person name="Brodie E.L."/>
            <person name="Williams K.H."/>
            <person name="Hubbard S.S."/>
            <person name="Banfield J.F."/>
        </authorList>
    </citation>
    <scope>NUCLEOTIDE SEQUENCE [LARGE SCALE GENOMIC DNA]</scope>
</reference>
<evidence type="ECO:0000313" key="1">
    <source>
        <dbReference type="EMBL" id="OGG57768.1"/>
    </source>
</evidence>
<dbReference type="AlphaFoldDB" id="A0A1F6D8L1"/>
<comment type="caution">
    <text evidence="1">The sequence shown here is derived from an EMBL/GenBank/DDBJ whole genome shotgun (WGS) entry which is preliminary data.</text>
</comment>